<dbReference type="AlphaFoldDB" id="A0A2J7ZSZ7"/>
<dbReference type="OrthoDB" id="1434354at2759"/>
<dbReference type="PANTHER" id="PTHR46277">
    <property type="entry name" value="OS03G0850700 PROTEIN"/>
    <property type="match status" value="1"/>
</dbReference>
<protein>
    <recommendedName>
        <fullName evidence="4">CRAL/TRIO N-terminal domain-containing protein</fullName>
    </recommendedName>
</protein>
<reference evidence="2 3" key="1">
    <citation type="journal article" date="2017" name="Mol. Biol. Evol.">
        <title>The 4-celled Tetrabaena socialis nuclear genome reveals the essential components for genetic control of cell number at the origin of multicellularity in the volvocine lineage.</title>
        <authorList>
            <person name="Featherston J."/>
            <person name="Arakaki Y."/>
            <person name="Hanschen E.R."/>
            <person name="Ferris P.J."/>
            <person name="Michod R.E."/>
            <person name="Olson B.J.S.C."/>
            <person name="Nozaki H."/>
            <person name="Durand P.M."/>
        </authorList>
    </citation>
    <scope>NUCLEOTIDE SEQUENCE [LARGE SCALE GENOMIC DNA]</scope>
    <source>
        <strain evidence="2 3">NIES-571</strain>
    </source>
</reference>
<dbReference type="InterPro" id="IPR036273">
    <property type="entry name" value="CRAL/TRIO_N_dom_sf"/>
</dbReference>
<name>A0A2J7ZSZ7_9CHLO</name>
<proteinExistence type="predicted"/>
<dbReference type="InterPro" id="IPR036865">
    <property type="entry name" value="CRAL-TRIO_dom_sf"/>
</dbReference>
<evidence type="ECO:0000313" key="3">
    <source>
        <dbReference type="Proteomes" id="UP000236333"/>
    </source>
</evidence>
<gene>
    <name evidence="2" type="ORF">TSOC_010552</name>
</gene>
<dbReference type="SUPFAM" id="SSF46938">
    <property type="entry name" value="CRAL/TRIO N-terminal domain"/>
    <property type="match status" value="1"/>
</dbReference>
<evidence type="ECO:0000256" key="1">
    <source>
        <dbReference type="SAM" id="MobiDB-lite"/>
    </source>
</evidence>
<dbReference type="SUPFAM" id="SSF52087">
    <property type="entry name" value="CRAL/TRIO domain"/>
    <property type="match status" value="1"/>
</dbReference>
<dbReference type="PANTHER" id="PTHR46277:SF3">
    <property type="entry name" value="BINDING PROTEIN, PUTATIVE-RELATED"/>
    <property type="match status" value="1"/>
</dbReference>
<dbReference type="Gene3D" id="3.40.525.10">
    <property type="entry name" value="CRAL-TRIO lipid binding domain"/>
    <property type="match status" value="1"/>
</dbReference>
<sequence>MTTESAKLAELFKLCGGTETEQKLVVGGECLDEATLARWLRKRDGDVKAAAKDLKEHAVWRAAFVPRGRIYEEEVMEDLSQNKAFMPGYDKTGRPLCVVVVRRHHIKDAEVSKRCIAYALDCAGLMGARGPAGAAWDGKMSGIFDLRGRVLPPEIQAGGTGSWVRVDERYSLLLANVEAERAAQAVPGAQAAAKALVAPEGQAAAKAAAGGTPADGPQAEQAAQLAAEQAAQRPIVVVASGEAACRACPGERVAARRSQAGEDRTQPAHVQPRTGARWAESWD</sequence>
<keyword evidence="3" id="KW-1185">Reference proteome</keyword>
<accession>A0A2J7ZSZ7</accession>
<dbReference type="EMBL" id="PGGS01000510">
    <property type="protein sequence ID" value="PNH03389.1"/>
    <property type="molecule type" value="Genomic_DNA"/>
</dbReference>
<evidence type="ECO:0008006" key="4">
    <source>
        <dbReference type="Google" id="ProtNLM"/>
    </source>
</evidence>
<feature type="region of interest" description="Disordered" evidence="1">
    <location>
        <begin position="254"/>
        <end position="283"/>
    </location>
</feature>
<dbReference type="Proteomes" id="UP000236333">
    <property type="component" value="Unassembled WGS sequence"/>
</dbReference>
<evidence type="ECO:0000313" key="2">
    <source>
        <dbReference type="EMBL" id="PNH03389.1"/>
    </source>
</evidence>
<comment type="caution">
    <text evidence="2">The sequence shown here is derived from an EMBL/GenBank/DDBJ whole genome shotgun (WGS) entry which is preliminary data.</text>
</comment>
<organism evidence="2 3">
    <name type="scientific">Tetrabaena socialis</name>
    <dbReference type="NCBI Taxonomy" id="47790"/>
    <lineage>
        <taxon>Eukaryota</taxon>
        <taxon>Viridiplantae</taxon>
        <taxon>Chlorophyta</taxon>
        <taxon>core chlorophytes</taxon>
        <taxon>Chlorophyceae</taxon>
        <taxon>CS clade</taxon>
        <taxon>Chlamydomonadales</taxon>
        <taxon>Tetrabaenaceae</taxon>
        <taxon>Tetrabaena</taxon>
    </lineage>
</organism>